<evidence type="ECO:0000313" key="2">
    <source>
        <dbReference type="EMBL" id="AYF01231.1"/>
    </source>
</evidence>
<dbReference type="EMBL" id="CP031078">
    <property type="protein sequence ID" value="AYF01231.1"/>
    <property type="molecule type" value="Genomic_DNA"/>
</dbReference>
<dbReference type="InterPro" id="IPR035917">
    <property type="entry name" value="YjbQ-like_sf"/>
</dbReference>
<dbReference type="RefSeq" id="WP_120441617.1">
    <property type="nucleotide sequence ID" value="NZ_CP031078.1"/>
</dbReference>
<dbReference type="InterPro" id="IPR001602">
    <property type="entry name" value="UPF0047_YjbQ-like"/>
</dbReference>
<proteinExistence type="inferred from homology"/>
<evidence type="ECO:0000313" key="3">
    <source>
        <dbReference type="Proteomes" id="UP000272010"/>
    </source>
</evidence>
<accession>A0A386UL26</accession>
<comment type="similarity">
    <text evidence="1">Belongs to the UPF0047 family.</text>
</comment>
<organism evidence="2 3">
    <name type="scientific">Paracoccus yeei</name>
    <dbReference type="NCBI Taxonomy" id="147645"/>
    <lineage>
        <taxon>Bacteria</taxon>
        <taxon>Pseudomonadati</taxon>
        <taxon>Pseudomonadota</taxon>
        <taxon>Alphaproteobacteria</taxon>
        <taxon>Rhodobacterales</taxon>
        <taxon>Paracoccaceae</taxon>
        <taxon>Paracoccus</taxon>
    </lineage>
</organism>
<evidence type="ECO:0000256" key="1">
    <source>
        <dbReference type="ARBA" id="ARBA00005534"/>
    </source>
</evidence>
<dbReference type="PANTHER" id="PTHR30615:SF8">
    <property type="entry name" value="UPF0047 PROTEIN C4A8.02C"/>
    <property type="match status" value="1"/>
</dbReference>
<dbReference type="Pfam" id="PF01894">
    <property type="entry name" value="YjbQ"/>
    <property type="match status" value="1"/>
</dbReference>
<protein>
    <submittedName>
        <fullName evidence="2">YjbQ family protein</fullName>
    </submittedName>
</protein>
<dbReference type="SUPFAM" id="SSF111038">
    <property type="entry name" value="YjbQ-like"/>
    <property type="match status" value="1"/>
</dbReference>
<gene>
    <name evidence="2" type="ORF">PY32053_01604</name>
</gene>
<reference evidence="3" key="1">
    <citation type="submission" date="2018-07" db="EMBL/GenBank/DDBJ databases">
        <title>Genome Structure of the Opportunistic Pathogen Paracoccus yeei (Alphaproteobacteria) and Identification of Putative Virulence Factors.</title>
        <authorList>
            <person name="Lasek R."/>
            <person name="Szuplewska M."/>
            <person name="Mitura M."/>
            <person name="Decewicz P."/>
            <person name="Chmielowska C."/>
            <person name="Pawlot A."/>
            <person name="Sentkowska D."/>
            <person name="Czarnecki J."/>
            <person name="Bartosik D."/>
        </authorList>
    </citation>
    <scope>NUCLEOTIDE SEQUENCE [LARGE SCALE GENOMIC DNA]</scope>
    <source>
        <strain evidence="3">CCUG 32053</strain>
    </source>
</reference>
<dbReference type="Proteomes" id="UP000272010">
    <property type="component" value="Chromosome"/>
</dbReference>
<dbReference type="Gene3D" id="2.60.120.460">
    <property type="entry name" value="YjbQ-like"/>
    <property type="match status" value="1"/>
</dbReference>
<dbReference type="PROSITE" id="PS01314">
    <property type="entry name" value="UPF0047"/>
    <property type="match status" value="1"/>
</dbReference>
<dbReference type="PIRSF" id="PIRSF004681">
    <property type="entry name" value="UCP004681"/>
    <property type="match status" value="1"/>
</dbReference>
<name>A0A386UL26_9RHOB</name>
<dbReference type="NCBIfam" id="TIGR00149">
    <property type="entry name" value="TIGR00149_YjbQ"/>
    <property type="match status" value="1"/>
</dbReference>
<dbReference type="PANTHER" id="PTHR30615">
    <property type="entry name" value="UNCHARACTERIZED PROTEIN YJBQ-RELATED"/>
    <property type="match status" value="1"/>
</dbReference>
<dbReference type="AlphaFoldDB" id="A0A386UL26"/>
<sequence>MTLLRLTVQTGGPGCHDITDRIAGWLGKIAAAEGVVTVFLRHTSASLLIQENADPDVQRDLLAWLDRLAPPADAPSMGWITHRAEGPDDMPAHIKAAVLPTSLQIPVAGGRMVLGTWQGIYLVEHRRAPHRREVVAKFQAG</sequence>